<keyword evidence="1" id="KW-0732">Signal</keyword>
<accession>J3LCS8</accession>
<dbReference type="HOGENOM" id="CLU_2889398_0_0_1"/>
<evidence type="ECO:0000256" key="1">
    <source>
        <dbReference type="SAM" id="SignalP"/>
    </source>
</evidence>
<name>J3LCS8_ORYBR</name>
<feature type="signal peptide" evidence="1">
    <location>
        <begin position="1"/>
        <end position="16"/>
    </location>
</feature>
<reference evidence="2" key="1">
    <citation type="submission" date="2013-04" db="UniProtKB">
        <authorList>
            <consortium name="EnsemblPlants"/>
        </authorList>
    </citation>
    <scope>IDENTIFICATION</scope>
</reference>
<proteinExistence type="predicted"/>
<protein>
    <submittedName>
        <fullName evidence="2">Uncharacterized protein</fullName>
    </submittedName>
</protein>
<keyword evidence="3" id="KW-1185">Reference proteome</keyword>
<evidence type="ECO:0000313" key="3">
    <source>
        <dbReference type="Proteomes" id="UP000006038"/>
    </source>
</evidence>
<sequence>MVVFMLLLEVKARGRANNPTAGDETNPADECPCCHADMQKDDARKKGRSLLHLQLPFNVQMLI</sequence>
<dbReference type="EnsemblPlants" id="OB02G24450.1">
    <property type="protein sequence ID" value="OB02G24450.1"/>
    <property type="gene ID" value="OB02G24450"/>
</dbReference>
<evidence type="ECO:0000313" key="2">
    <source>
        <dbReference type="EnsemblPlants" id="OB02G24450.1"/>
    </source>
</evidence>
<dbReference type="Gramene" id="OB02G24450.1">
    <property type="protein sequence ID" value="OB02G24450.1"/>
    <property type="gene ID" value="OB02G24450"/>
</dbReference>
<dbReference type="Proteomes" id="UP000006038">
    <property type="component" value="Unassembled WGS sequence"/>
</dbReference>
<dbReference type="AlphaFoldDB" id="J3LCS8"/>
<feature type="chain" id="PRO_5003772573" evidence="1">
    <location>
        <begin position="17"/>
        <end position="63"/>
    </location>
</feature>
<organism evidence="2">
    <name type="scientific">Oryza brachyantha</name>
    <name type="common">malo sina</name>
    <dbReference type="NCBI Taxonomy" id="4533"/>
    <lineage>
        <taxon>Eukaryota</taxon>
        <taxon>Viridiplantae</taxon>
        <taxon>Streptophyta</taxon>
        <taxon>Embryophyta</taxon>
        <taxon>Tracheophyta</taxon>
        <taxon>Spermatophyta</taxon>
        <taxon>Magnoliopsida</taxon>
        <taxon>Liliopsida</taxon>
        <taxon>Poales</taxon>
        <taxon>Poaceae</taxon>
        <taxon>BOP clade</taxon>
        <taxon>Oryzoideae</taxon>
        <taxon>Oryzeae</taxon>
        <taxon>Oryzinae</taxon>
        <taxon>Oryza</taxon>
    </lineage>
</organism>